<protein>
    <submittedName>
        <fullName evidence="2">Glycine/betaine ABC transporter permease</fullName>
    </submittedName>
</protein>
<dbReference type="AlphaFoldDB" id="A0A5D4RT11"/>
<proteinExistence type="predicted"/>
<evidence type="ECO:0000313" key="2">
    <source>
        <dbReference type="EMBL" id="TYS54463.1"/>
    </source>
</evidence>
<reference evidence="2 3" key="1">
    <citation type="submission" date="2019-08" db="EMBL/GenBank/DDBJ databases">
        <title>Bacillus genomes from the desert of Cuatro Cienegas, Coahuila.</title>
        <authorList>
            <person name="Olmedo-Alvarez G."/>
        </authorList>
    </citation>
    <scope>NUCLEOTIDE SEQUENCE [LARGE SCALE GENOMIC DNA]</scope>
    <source>
        <strain evidence="2 3">CH37_1T</strain>
    </source>
</reference>
<evidence type="ECO:0000259" key="1">
    <source>
        <dbReference type="Pfam" id="PF04069"/>
    </source>
</evidence>
<name>A0A5D4RT11_9BACI</name>
<feature type="domain" description="ABC-type glycine betaine transport system substrate-binding" evidence="1">
    <location>
        <begin position="1"/>
        <end position="148"/>
    </location>
</feature>
<dbReference type="GO" id="GO:0022857">
    <property type="term" value="F:transmembrane transporter activity"/>
    <property type="evidence" value="ECO:0007669"/>
    <property type="project" value="InterPro"/>
</dbReference>
<organism evidence="2 3">
    <name type="scientific">Bacillus infantis</name>
    <dbReference type="NCBI Taxonomy" id="324767"/>
    <lineage>
        <taxon>Bacteria</taxon>
        <taxon>Bacillati</taxon>
        <taxon>Bacillota</taxon>
        <taxon>Bacilli</taxon>
        <taxon>Bacillales</taxon>
        <taxon>Bacillaceae</taxon>
        <taxon>Bacillus</taxon>
    </lineage>
</organism>
<evidence type="ECO:0000313" key="3">
    <source>
        <dbReference type="Proteomes" id="UP000323732"/>
    </source>
</evidence>
<dbReference type="Pfam" id="PF04069">
    <property type="entry name" value="OpuAC"/>
    <property type="match status" value="1"/>
</dbReference>
<dbReference type="RefSeq" id="WP_276528868.1">
    <property type="nucleotide sequence ID" value="NZ_VTES01000025.1"/>
</dbReference>
<dbReference type="Gene3D" id="3.40.190.10">
    <property type="entry name" value="Periplasmic binding protein-like II"/>
    <property type="match status" value="1"/>
</dbReference>
<dbReference type="SUPFAM" id="SSF53850">
    <property type="entry name" value="Periplasmic binding protein-like II"/>
    <property type="match status" value="1"/>
</dbReference>
<gene>
    <name evidence="2" type="ORF">FZD47_26240</name>
</gene>
<accession>A0A5D4RT11</accession>
<sequence>DVSNISDLGKIKNRIKAGFTLEFSDRQDGYRGIQKVYQFSFDDVVTMEPKLRYRAIQKGDINLVDAYSTDSELRQYKLKVLDDDQHVFPPYQGAPLLRQDTLTEYPEIETSLNKLGGQITDDEMREMNYEVNVKGKEAFQVAKAYLKKKKLLK</sequence>
<dbReference type="Proteomes" id="UP000323732">
    <property type="component" value="Unassembled WGS sequence"/>
</dbReference>
<dbReference type="GO" id="GO:0043190">
    <property type="term" value="C:ATP-binding cassette (ABC) transporter complex"/>
    <property type="evidence" value="ECO:0007669"/>
    <property type="project" value="InterPro"/>
</dbReference>
<feature type="non-terminal residue" evidence="2">
    <location>
        <position position="1"/>
    </location>
</feature>
<dbReference type="EMBL" id="VTES01000025">
    <property type="protein sequence ID" value="TYS54463.1"/>
    <property type="molecule type" value="Genomic_DNA"/>
</dbReference>
<dbReference type="InterPro" id="IPR007210">
    <property type="entry name" value="ABC_Gly_betaine_transp_sub-bd"/>
</dbReference>
<comment type="caution">
    <text evidence="2">The sequence shown here is derived from an EMBL/GenBank/DDBJ whole genome shotgun (WGS) entry which is preliminary data.</text>
</comment>